<protein>
    <recommendedName>
        <fullName evidence="4">Protein kinase domain-containing protein</fullName>
    </recommendedName>
</protein>
<dbReference type="Proteomes" id="UP000708208">
    <property type="component" value="Unassembled WGS sequence"/>
</dbReference>
<evidence type="ECO:0000256" key="3">
    <source>
        <dbReference type="SAM" id="SignalP"/>
    </source>
</evidence>
<dbReference type="PANTHER" id="PTHR24416">
    <property type="entry name" value="TYROSINE-PROTEIN KINASE RECEPTOR"/>
    <property type="match status" value="1"/>
</dbReference>
<dbReference type="PROSITE" id="PS00109">
    <property type="entry name" value="PROTEIN_KINASE_TYR"/>
    <property type="match status" value="1"/>
</dbReference>
<dbReference type="InterPro" id="IPR000719">
    <property type="entry name" value="Prot_kinase_dom"/>
</dbReference>
<evidence type="ECO:0000256" key="1">
    <source>
        <dbReference type="SAM" id="MobiDB-lite"/>
    </source>
</evidence>
<dbReference type="GO" id="GO:0005886">
    <property type="term" value="C:plasma membrane"/>
    <property type="evidence" value="ECO:0007669"/>
    <property type="project" value="TreeGrafter"/>
</dbReference>
<reference evidence="5" key="1">
    <citation type="submission" date="2021-06" db="EMBL/GenBank/DDBJ databases">
        <authorList>
            <person name="Hodson N. C."/>
            <person name="Mongue J. A."/>
            <person name="Jaron S. K."/>
        </authorList>
    </citation>
    <scope>NUCLEOTIDE SEQUENCE</scope>
</reference>
<gene>
    <name evidence="5" type="ORF">AFUS01_LOCUS35029</name>
</gene>
<dbReference type="OrthoDB" id="346907at2759"/>
<dbReference type="EMBL" id="CAJVCH010534347">
    <property type="protein sequence ID" value="CAG7824894.1"/>
    <property type="molecule type" value="Genomic_DNA"/>
</dbReference>
<dbReference type="PANTHER" id="PTHR24416:SF617">
    <property type="entry name" value="RET ONCOGENE, ISOFORM A"/>
    <property type="match status" value="1"/>
</dbReference>
<dbReference type="Pfam" id="PF07714">
    <property type="entry name" value="PK_Tyr_Ser-Thr"/>
    <property type="match status" value="2"/>
</dbReference>
<keyword evidence="2" id="KW-0472">Membrane</keyword>
<dbReference type="GO" id="GO:0005524">
    <property type="term" value="F:ATP binding"/>
    <property type="evidence" value="ECO:0007669"/>
    <property type="project" value="InterPro"/>
</dbReference>
<dbReference type="InterPro" id="IPR001245">
    <property type="entry name" value="Ser-Thr/Tyr_kinase_cat_dom"/>
</dbReference>
<comment type="caution">
    <text evidence="5">The sequence shown here is derived from an EMBL/GenBank/DDBJ whole genome shotgun (WGS) entry which is preliminary data.</text>
</comment>
<evidence type="ECO:0000259" key="4">
    <source>
        <dbReference type="PROSITE" id="PS50011"/>
    </source>
</evidence>
<dbReference type="GO" id="GO:0043235">
    <property type="term" value="C:receptor complex"/>
    <property type="evidence" value="ECO:0007669"/>
    <property type="project" value="TreeGrafter"/>
</dbReference>
<dbReference type="InterPro" id="IPR050122">
    <property type="entry name" value="RTK"/>
</dbReference>
<keyword evidence="2" id="KW-0812">Transmembrane</keyword>
<dbReference type="GO" id="GO:0004714">
    <property type="term" value="F:transmembrane receptor protein tyrosine kinase activity"/>
    <property type="evidence" value="ECO:0007669"/>
    <property type="project" value="TreeGrafter"/>
</dbReference>
<evidence type="ECO:0000256" key="2">
    <source>
        <dbReference type="SAM" id="Phobius"/>
    </source>
</evidence>
<keyword evidence="3" id="KW-0732">Signal</keyword>
<keyword evidence="2" id="KW-1133">Transmembrane helix</keyword>
<feature type="chain" id="PRO_5035285620" description="Protein kinase domain-containing protein" evidence="3">
    <location>
        <begin position="22"/>
        <end position="430"/>
    </location>
</feature>
<evidence type="ECO:0000313" key="5">
    <source>
        <dbReference type="EMBL" id="CAG7824894.1"/>
    </source>
</evidence>
<dbReference type="PROSITE" id="PS50011">
    <property type="entry name" value="PROTEIN_KINASE_DOM"/>
    <property type="match status" value="1"/>
</dbReference>
<proteinExistence type="predicted"/>
<keyword evidence="6" id="KW-1185">Reference proteome</keyword>
<evidence type="ECO:0000313" key="6">
    <source>
        <dbReference type="Proteomes" id="UP000708208"/>
    </source>
</evidence>
<sequence>MSLFVFIQIFVYFCLLQCEFGYPLHNDSSDGSQDISSASFLTQSILSIGKVTRAFTNTTAKRNETKNGTSSRNNPSDSTRNSKWIIISVSFGATALLAFIILILVFRYYSAKKRLQRLMEKEIREFRTGKVRASVVRNSVTGAISVQLFPFRNEITVEDIEMELGKLMEQDNFMSIFPGTIKGRRAILKTTGLKTEFPFFKEFLKDIKVMSYVCHRMHPNIVEFLGALTSNIHNRVIVAGFESSPLGNLKDFLRNNSTSNGTLRSITEDGKIEHIPIPNEKNQNKEAARTLLNWCEQITTAMVFLHQENLVHGDLSASNILLFPNNCIKVSDLCSWRKEFERNYYIENFRAPPKWRWMAIEDPHPGILWSPKFVSALENGYRMDVPTFSTQTLYQMLLRCWYRYPNDRLNFIQIKEIIKDCMQAPSLSAN</sequence>
<feature type="region of interest" description="Disordered" evidence="1">
    <location>
        <begin position="59"/>
        <end position="78"/>
    </location>
</feature>
<dbReference type="InterPro" id="IPR008266">
    <property type="entry name" value="Tyr_kinase_AS"/>
</dbReference>
<feature type="transmembrane region" description="Helical" evidence="2">
    <location>
        <begin position="84"/>
        <end position="109"/>
    </location>
</feature>
<organism evidence="5 6">
    <name type="scientific">Allacma fusca</name>
    <dbReference type="NCBI Taxonomy" id="39272"/>
    <lineage>
        <taxon>Eukaryota</taxon>
        <taxon>Metazoa</taxon>
        <taxon>Ecdysozoa</taxon>
        <taxon>Arthropoda</taxon>
        <taxon>Hexapoda</taxon>
        <taxon>Collembola</taxon>
        <taxon>Symphypleona</taxon>
        <taxon>Sminthuridae</taxon>
        <taxon>Allacma</taxon>
    </lineage>
</organism>
<accession>A0A8J2PJJ9</accession>
<name>A0A8J2PJJ9_9HEXA</name>
<feature type="signal peptide" evidence="3">
    <location>
        <begin position="1"/>
        <end position="21"/>
    </location>
</feature>
<dbReference type="AlphaFoldDB" id="A0A8J2PJJ9"/>
<dbReference type="GO" id="GO:0007169">
    <property type="term" value="P:cell surface receptor protein tyrosine kinase signaling pathway"/>
    <property type="evidence" value="ECO:0007669"/>
    <property type="project" value="TreeGrafter"/>
</dbReference>
<feature type="domain" description="Protein kinase" evidence="4">
    <location>
        <begin position="162"/>
        <end position="430"/>
    </location>
</feature>